<dbReference type="InterPro" id="IPR036390">
    <property type="entry name" value="WH_DNA-bd_sf"/>
</dbReference>
<dbReference type="Gene3D" id="3.40.190.10">
    <property type="entry name" value="Periplasmic binding protein-like II"/>
    <property type="match status" value="2"/>
</dbReference>
<dbReference type="SUPFAM" id="SSF46785">
    <property type="entry name" value="Winged helix' DNA-binding domain"/>
    <property type="match status" value="1"/>
</dbReference>
<evidence type="ECO:0000256" key="2">
    <source>
        <dbReference type="ARBA" id="ARBA00023015"/>
    </source>
</evidence>
<reference evidence="6 7" key="1">
    <citation type="submission" date="2016-10" db="EMBL/GenBank/DDBJ databases">
        <authorList>
            <person name="de Groot N.N."/>
        </authorList>
    </citation>
    <scope>NUCLEOTIDE SEQUENCE [LARGE SCALE GENOMIC DNA]</scope>
    <source>
        <strain evidence="6 7">DSM 10495</strain>
    </source>
</reference>
<dbReference type="PROSITE" id="PS50931">
    <property type="entry name" value="HTH_LYSR"/>
    <property type="match status" value="1"/>
</dbReference>
<dbReference type="Pfam" id="PF00126">
    <property type="entry name" value="HTH_1"/>
    <property type="match status" value="1"/>
</dbReference>
<evidence type="ECO:0000256" key="4">
    <source>
        <dbReference type="ARBA" id="ARBA00023163"/>
    </source>
</evidence>
<evidence type="ECO:0000256" key="1">
    <source>
        <dbReference type="ARBA" id="ARBA00009437"/>
    </source>
</evidence>
<dbReference type="EMBL" id="FNSN01000003">
    <property type="protein sequence ID" value="SEB98723.1"/>
    <property type="molecule type" value="Genomic_DNA"/>
</dbReference>
<keyword evidence="7" id="KW-1185">Reference proteome</keyword>
<protein>
    <submittedName>
        <fullName evidence="6">DNA-binding transcriptional regulator, LysR family</fullName>
    </submittedName>
</protein>
<dbReference type="PANTHER" id="PTHR30346">
    <property type="entry name" value="TRANSCRIPTIONAL DUAL REGULATOR HCAR-RELATED"/>
    <property type="match status" value="1"/>
</dbReference>
<dbReference type="GO" id="GO:0003700">
    <property type="term" value="F:DNA-binding transcription factor activity"/>
    <property type="evidence" value="ECO:0007669"/>
    <property type="project" value="InterPro"/>
</dbReference>
<evidence type="ECO:0000259" key="5">
    <source>
        <dbReference type="PROSITE" id="PS50931"/>
    </source>
</evidence>
<keyword evidence="3 6" id="KW-0238">DNA-binding</keyword>
<dbReference type="RefSeq" id="WP_066210581.1">
    <property type="nucleotide sequence ID" value="NZ_FNSN01000003.1"/>
</dbReference>
<dbReference type="Gene3D" id="1.10.10.10">
    <property type="entry name" value="Winged helix-like DNA-binding domain superfamily/Winged helix DNA-binding domain"/>
    <property type="match status" value="1"/>
</dbReference>
<accession>A0A1H4NU17</accession>
<gene>
    <name evidence="6" type="ORF">SAMN04489745_1776</name>
</gene>
<evidence type="ECO:0000313" key="6">
    <source>
        <dbReference type="EMBL" id="SEB98723.1"/>
    </source>
</evidence>
<dbReference type="Pfam" id="PF03466">
    <property type="entry name" value="LysR_substrate"/>
    <property type="match status" value="1"/>
</dbReference>
<dbReference type="GO" id="GO:0003677">
    <property type="term" value="F:DNA binding"/>
    <property type="evidence" value="ECO:0007669"/>
    <property type="project" value="UniProtKB-KW"/>
</dbReference>
<evidence type="ECO:0000256" key="3">
    <source>
        <dbReference type="ARBA" id="ARBA00023125"/>
    </source>
</evidence>
<keyword evidence="2" id="KW-0805">Transcription regulation</keyword>
<comment type="similarity">
    <text evidence="1">Belongs to the LysR transcriptional regulatory family.</text>
</comment>
<sequence length="295" mass="32022">MDSSLELKHLRAFAVLAEELHFGQAAFELGIAQPALSQRIRQMEELLELRLFERTSRHVALSEAGAAFLPRVRDLLDRLDRDVEEAKRVARGEAGRLDLAFITSAGVIVSGHLQGFAAVRPDVQVRLSNGDTTQVLDQLRRGSCDIGIVRDAEPEDGMLLSTLSREDFVAVLPADHPAAGAAEVGAAELLDSPLILFPRASGPRAYDLNVKPFRDLGVERRADQECTGWHTIIQLVSRGLGVTIAPESVTGELPVGAVRVSLAGPERYTTEVQLATRDGDHRAVVEAFRRAAGVN</sequence>
<dbReference type="PRINTS" id="PR00039">
    <property type="entry name" value="HTHLYSR"/>
</dbReference>
<dbReference type="STRING" id="156980.SAMN04489745_1776"/>
<keyword evidence="4" id="KW-0804">Transcription</keyword>
<evidence type="ECO:0000313" key="7">
    <source>
        <dbReference type="Proteomes" id="UP000182652"/>
    </source>
</evidence>
<feature type="domain" description="HTH lysR-type" evidence="5">
    <location>
        <begin position="5"/>
        <end position="62"/>
    </location>
</feature>
<dbReference type="AlphaFoldDB" id="A0A1H4NU17"/>
<dbReference type="InterPro" id="IPR000847">
    <property type="entry name" value="LysR_HTH_N"/>
</dbReference>
<proteinExistence type="inferred from homology"/>
<dbReference type="PANTHER" id="PTHR30346:SF30">
    <property type="entry name" value="SMALL NEUTRAL PROTEASE REGULATORY PROTEIN"/>
    <property type="match status" value="1"/>
</dbReference>
<dbReference type="SUPFAM" id="SSF53850">
    <property type="entry name" value="Periplasmic binding protein-like II"/>
    <property type="match status" value="1"/>
</dbReference>
<dbReference type="InterPro" id="IPR005119">
    <property type="entry name" value="LysR_subst-bd"/>
</dbReference>
<name>A0A1H4NU17_9MICC</name>
<dbReference type="GO" id="GO:0032993">
    <property type="term" value="C:protein-DNA complex"/>
    <property type="evidence" value="ECO:0007669"/>
    <property type="project" value="TreeGrafter"/>
</dbReference>
<dbReference type="InterPro" id="IPR036388">
    <property type="entry name" value="WH-like_DNA-bd_sf"/>
</dbReference>
<dbReference type="FunFam" id="1.10.10.10:FF:000001">
    <property type="entry name" value="LysR family transcriptional regulator"/>
    <property type="match status" value="1"/>
</dbReference>
<dbReference type="Proteomes" id="UP000182652">
    <property type="component" value="Unassembled WGS sequence"/>
</dbReference>
<organism evidence="6 7">
    <name type="scientific">Arthrobacter woluwensis</name>
    <dbReference type="NCBI Taxonomy" id="156980"/>
    <lineage>
        <taxon>Bacteria</taxon>
        <taxon>Bacillati</taxon>
        <taxon>Actinomycetota</taxon>
        <taxon>Actinomycetes</taxon>
        <taxon>Micrococcales</taxon>
        <taxon>Micrococcaceae</taxon>
        <taxon>Arthrobacter</taxon>
    </lineage>
</organism>
<dbReference type="CDD" id="cd08414">
    <property type="entry name" value="PBP2_LTTR_aromatics_like"/>
    <property type="match status" value="1"/>
</dbReference>